<dbReference type="AlphaFoldDB" id="A0A9P6DRL4"/>
<dbReference type="GO" id="GO:0043332">
    <property type="term" value="C:mating projection tip"/>
    <property type="evidence" value="ECO:0007669"/>
    <property type="project" value="TreeGrafter"/>
</dbReference>
<organism evidence="6 7">
    <name type="scientific">Hydnum rufescens UP504</name>
    <dbReference type="NCBI Taxonomy" id="1448309"/>
    <lineage>
        <taxon>Eukaryota</taxon>
        <taxon>Fungi</taxon>
        <taxon>Dikarya</taxon>
        <taxon>Basidiomycota</taxon>
        <taxon>Agaricomycotina</taxon>
        <taxon>Agaricomycetes</taxon>
        <taxon>Cantharellales</taxon>
        <taxon>Hydnaceae</taxon>
        <taxon>Hydnum</taxon>
    </lineage>
</organism>
<feature type="region of interest" description="Disordered" evidence="4">
    <location>
        <begin position="21"/>
        <end position="47"/>
    </location>
</feature>
<dbReference type="GO" id="GO:0051293">
    <property type="term" value="P:establishment of spindle localization"/>
    <property type="evidence" value="ECO:0007669"/>
    <property type="project" value="TreeGrafter"/>
</dbReference>
<evidence type="ECO:0000256" key="4">
    <source>
        <dbReference type="SAM" id="MobiDB-lite"/>
    </source>
</evidence>
<feature type="compositionally biased region" description="Polar residues" evidence="4">
    <location>
        <begin position="627"/>
        <end position="642"/>
    </location>
</feature>
<dbReference type="EMBL" id="MU129003">
    <property type="protein sequence ID" value="KAF9511237.1"/>
    <property type="molecule type" value="Genomic_DNA"/>
</dbReference>
<evidence type="ECO:0000256" key="3">
    <source>
        <dbReference type="ARBA" id="ARBA00023212"/>
    </source>
</evidence>
<keyword evidence="2" id="KW-0963">Cytoplasm</keyword>
<sequence>MAAVTNPSSLSDLRSRFRATSAASSGSNATVSTRVSRESEDKTITGSRTLVKGKHRSNEDLRLLAISSQVTEISYNISDIQTRIFEIQELRHQDLGSNSINGSSSSTSLSGVIDQALIRLDERLETVAHSIVYINSALEPTIKSSKQIHGRIAAADESVDIALLRKHSALLTEWEAVRGEAEILRDELKEDKWLAVFRNASDQADGMMNSLERVVHQCQDFIALVYKRPWEDSRSQVSSSASAYSASMETYVELVKSLEAKKKYYMPSVTKVLSVLDKGVRDRVTKNGECLRRHADMRIRWKNLRERIAKTDVEMEAARRTLSDVDKEPSEDGSTASRLTTKSKGGTPIPSRASSSTSAIARSISPFRKFAARMTRSAGKARDPPNASISDSAILSPDPTVRQRSSFFNLRKLEKNSVSKHRHSSSVQLATPRDSGDQVNSTIKPNKPRWNNSPHPLPEGPSSGVPTMKLSPSAHRPSDPRVLTPSWPTPGPRSASRVSYLPPSSPHPPTSGPRSSQTAQPLGSRPTSRQAHARSESRSAMISSRARPVTPSQIPAPNFFGGGSGDSQASSDDPRVPMTLMQRAISPSIPAGSTDSTPSKTLKSKASHRPSLLPVPRGGLRAPSPAFSRSISPSPSALTSISRRGAQTPEFTLRSHAQQIPFHGSSSISNSSRPAPRSILKSGPPSSYREGSQNPPSRPSSRATNFDRSFTPTSEQEPVRPYVPVDPKDPLDIQVAQVVNSRVHGFLVERVDPPMKRAPLPGEEIKAQYAVSNTLGRKVLTCRLVVINRAAPQTLAGYVPTKKVMCRIGGGWQDLDMYLLSRQASMV</sequence>
<dbReference type="PANTHER" id="PTHR37271">
    <property type="entry name" value="KARYOGAMY PROTEIN KAR9"/>
    <property type="match status" value="1"/>
</dbReference>
<evidence type="ECO:0000256" key="2">
    <source>
        <dbReference type="ARBA" id="ARBA00022490"/>
    </source>
</evidence>
<dbReference type="OrthoDB" id="5559380at2759"/>
<feature type="compositionally biased region" description="Polar residues" evidence="4">
    <location>
        <begin position="591"/>
        <end position="601"/>
    </location>
</feature>
<feature type="compositionally biased region" description="Polar residues" evidence="4">
    <location>
        <begin position="517"/>
        <end position="530"/>
    </location>
</feature>
<comment type="caution">
    <text evidence="6">The sequence shown here is derived from an EMBL/GenBank/DDBJ whole genome shotgun (WGS) entry which is preliminary data.</text>
</comment>
<dbReference type="InterPro" id="IPR036534">
    <property type="entry name" value="GAR_dom_sf"/>
</dbReference>
<feature type="compositionally biased region" description="Low complexity" evidence="4">
    <location>
        <begin position="347"/>
        <end position="360"/>
    </location>
</feature>
<dbReference type="GO" id="GO:0005816">
    <property type="term" value="C:spindle pole body"/>
    <property type="evidence" value="ECO:0007669"/>
    <property type="project" value="TreeGrafter"/>
</dbReference>
<keyword evidence="3" id="KW-0206">Cytoskeleton</keyword>
<dbReference type="InterPro" id="IPR003108">
    <property type="entry name" value="GAR_dom"/>
</dbReference>
<dbReference type="SUPFAM" id="SSF143575">
    <property type="entry name" value="GAS2 domain-like"/>
    <property type="match status" value="1"/>
</dbReference>
<evidence type="ECO:0000256" key="1">
    <source>
        <dbReference type="ARBA" id="ARBA00004245"/>
    </source>
</evidence>
<dbReference type="Proteomes" id="UP000886523">
    <property type="component" value="Unassembled WGS sequence"/>
</dbReference>
<proteinExistence type="predicted"/>
<name>A0A9P6DRL4_9AGAM</name>
<evidence type="ECO:0000313" key="6">
    <source>
        <dbReference type="EMBL" id="KAF9511237.1"/>
    </source>
</evidence>
<protein>
    <recommendedName>
        <fullName evidence="5">GAR domain-containing protein</fullName>
    </recommendedName>
</protein>
<feature type="region of interest" description="Disordered" evidence="4">
    <location>
        <begin position="662"/>
        <end position="722"/>
    </location>
</feature>
<feature type="region of interest" description="Disordered" evidence="4">
    <location>
        <begin position="415"/>
        <end position="643"/>
    </location>
</feature>
<dbReference type="Pfam" id="PF02187">
    <property type="entry name" value="GAS2"/>
    <property type="match status" value="1"/>
</dbReference>
<dbReference type="Pfam" id="PF08580">
    <property type="entry name" value="KAR9"/>
    <property type="match status" value="1"/>
</dbReference>
<evidence type="ECO:0000259" key="5">
    <source>
        <dbReference type="PROSITE" id="PS51460"/>
    </source>
</evidence>
<feature type="compositionally biased region" description="Polar residues" evidence="4">
    <location>
        <begin position="437"/>
        <end position="454"/>
    </location>
</feature>
<feature type="domain" description="GAR" evidence="5">
    <location>
        <begin position="726"/>
        <end position="826"/>
    </location>
</feature>
<dbReference type="GO" id="GO:0008017">
    <property type="term" value="F:microtubule binding"/>
    <property type="evidence" value="ECO:0007669"/>
    <property type="project" value="InterPro"/>
</dbReference>
<dbReference type="PANTHER" id="PTHR37271:SF1">
    <property type="entry name" value="KARYOGAMY PROTEIN KAR9"/>
    <property type="match status" value="1"/>
</dbReference>
<dbReference type="InterPro" id="IPR013889">
    <property type="entry name" value="Karyogamy_KAR9"/>
</dbReference>
<keyword evidence="7" id="KW-1185">Reference proteome</keyword>
<dbReference type="GO" id="GO:0005938">
    <property type="term" value="C:cell cortex"/>
    <property type="evidence" value="ECO:0007669"/>
    <property type="project" value="TreeGrafter"/>
</dbReference>
<feature type="compositionally biased region" description="Low complexity" evidence="4">
    <location>
        <begin position="665"/>
        <end position="679"/>
    </location>
</feature>
<accession>A0A9P6DRL4</accession>
<feature type="compositionally biased region" description="Low complexity" evidence="4">
    <location>
        <begin position="21"/>
        <end position="33"/>
    </location>
</feature>
<feature type="compositionally biased region" description="Polar residues" evidence="4">
    <location>
        <begin position="689"/>
        <end position="716"/>
    </location>
</feature>
<feature type="region of interest" description="Disordered" evidence="4">
    <location>
        <begin position="373"/>
        <end position="399"/>
    </location>
</feature>
<reference evidence="6" key="1">
    <citation type="journal article" date="2020" name="Nat. Commun.">
        <title>Large-scale genome sequencing of mycorrhizal fungi provides insights into the early evolution of symbiotic traits.</title>
        <authorList>
            <person name="Miyauchi S."/>
            <person name="Kiss E."/>
            <person name="Kuo A."/>
            <person name="Drula E."/>
            <person name="Kohler A."/>
            <person name="Sanchez-Garcia M."/>
            <person name="Morin E."/>
            <person name="Andreopoulos B."/>
            <person name="Barry K.W."/>
            <person name="Bonito G."/>
            <person name="Buee M."/>
            <person name="Carver A."/>
            <person name="Chen C."/>
            <person name="Cichocki N."/>
            <person name="Clum A."/>
            <person name="Culley D."/>
            <person name="Crous P.W."/>
            <person name="Fauchery L."/>
            <person name="Girlanda M."/>
            <person name="Hayes R.D."/>
            <person name="Keri Z."/>
            <person name="LaButti K."/>
            <person name="Lipzen A."/>
            <person name="Lombard V."/>
            <person name="Magnuson J."/>
            <person name="Maillard F."/>
            <person name="Murat C."/>
            <person name="Nolan M."/>
            <person name="Ohm R.A."/>
            <person name="Pangilinan J."/>
            <person name="Pereira M.F."/>
            <person name="Perotto S."/>
            <person name="Peter M."/>
            <person name="Pfister S."/>
            <person name="Riley R."/>
            <person name="Sitrit Y."/>
            <person name="Stielow J.B."/>
            <person name="Szollosi G."/>
            <person name="Zifcakova L."/>
            <person name="Stursova M."/>
            <person name="Spatafora J.W."/>
            <person name="Tedersoo L."/>
            <person name="Vaario L.M."/>
            <person name="Yamada A."/>
            <person name="Yan M."/>
            <person name="Wang P."/>
            <person name="Xu J."/>
            <person name="Bruns T."/>
            <person name="Baldrian P."/>
            <person name="Vilgalys R."/>
            <person name="Dunand C."/>
            <person name="Henrissat B."/>
            <person name="Grigoriev I.V."/>
            <person name="Hibbett D."/>
            <person name="Nagy L.G."/>
            <person name="Martin F.M."/>
        </authorList>
    </citation>
    <scope>NUCLEOTIDE SEQUENCE</scope>
    <source>
        <strain evidence="6">UP504</strain>
    </source>
</reference>
<comment type="subcellular location">
    <subcellularLocation>
        <location evidence="1">Cytoplasm</location>
        <location evidence="1">Cytoskeleton</location>
    </subcellularLocation>
</comment>
<feature type="compositionally biased region" description="Basic and acidic residues" evidence="4">
    <location>
        <begin position="319"/>
        <end position="330"/>
    </location>
</feature>
<feature type="region of interest" description="Disordered" evidence="4">
    <location>
        <begin position="319"/>
        <end position="360"/>
    </location>
</feature>
<feature type="compositionally biased region" description="Polar residues" evidence="4">
    <location>
        <begin position="332"/>
        <end position="344"/>
    </location>
</feature>
<dbReference type="GO" id="GO:0030473">
    <property type="term" value="P:nuclear migration along microtubule"/>
    <property type="evidence" value="ECO:0007669"/>
    <property type="project" value="TreeGrafter"/>
</dbReference>
<evidence type="ECO:0000313" key="7">
    <source>
        <dbReference type="Proteomes" id="UP000886523"/>
    </source>
</evidence>
<dbReference type="PROSITE" id="PS51460">
    <property type="entry name" value="GAR"/>
    <property type="match status" value="1"/>
</dbReference>
<gene>
    <name evidence="6" type="ORF">BS47DRAFT_1319102</name>
</gene>